<proteinExistence type="predicted"/>
<dbReference type="RefSeq" id="WP_024369853.1">
    <property type="nucleotide sequence ID" value="NZ_UGGP01000001.1"/>
</dbReference>
<dbReference type="OrthoDB" id="2353852at2"/>
<accession>A0A377FW79</accession>
<gene>
    <name evidence="2" type="ORF">NCTC13163_02113</name>
</gene>
<evidence type="ECO:0000313" key="3">
    <source>
        <dbReference type="Proteomes" id="UP000254060"/>
    </source>
</evidence>
<reference evidence="2 3" key="1">
    <citation type="submission" date="2018-06" db="EMBL/GenBank/DDBJ databases">
        <authorList>
            <consortium name="Pathogen Informatics"/>
            <person name="Doyle S."/>
        </authorList>
    </citation>
    <scope>NUCLEOTIDE SEQUENCE [LARGE SCALE GENOMIC DNA]</scope>
    <source>
        <strain evidence="2 3">NCTC13163</strain>
    </source>
</reference>
<organism evidence="2 3">
    <name type="scientific">Exiguobacterium aurantiacum</name>
    <dbReference type="NCBI Taxonomy" id="33987"/>
    <lineage>
        <taxon>Bacteria</taxon>
        <taxon>Bacillati</taxon>
        <taxon>Bacillota</taxon>
        <taxon>Bacilli</taxon>
        <taxon>Bacillales</taxon>
        <taxon>Bacillales Family XII. Incertae Sedis</taxon>
        <taxon>Exiguobacterium</taxon>
    </lineage>
</organism>
<dbReference type="EMBL" id="UGGP01000001">
    <property type="protein sequence ID" value="STO08736.1"/>
    <property type="molecule type" value="Genomic_DNA"/>
</dbReference>
<evidence type="ECO:0000256" key="1">
    <source>
        <dbReference type="SAM" id="Phobius"/>
    </source>
</evidence>
<evidence type="ECO:0000313" key="2">
    <source>
        <dbReference type="EMBL" id="STO08736.1"/>
    </source>
</evidence>
<keyword evidence="1" id="KW-0812">Transmembrane</keyword>
<feature type="transmembrane region" description="Helical" evidence="1">
    <location>
        <begin position="33"/>
        <end position="51"/>
    </location>
</feature>
<sequence>MIGYLILLAFWVLATLTLFALSVPTVRKRETKLVIALVVAVLSVGVYTMYMESLERTWWALLLLVFGVMGGAALSVFIEQRDVEHQEVPQRMVK</sequence>
<protein>
    <submittedName>
        <fullName evidence="2">Uncharacterized protein</fullName>
    </submittedName>
</protein>
<dbReference type="Proteomes" id="UP000254060">
    <property type="component" value="Unassembled WGS sequence"/>
</dbReference>
<feature type="transmembrane region" description="Helical" evidence="1">
    <location>
        <begin position="57"/>
        <end position="78"/>
    </location>
</feature>
<name>A0A377FW79_9BACL</name>
<feature type="transmembrane region" description="Helical" evidence="1">
    <location>
        <begin position="6"/>
        <end position="26"/>
    </location>
</feature>
<dbReference type="STRING" id="1397694.GCA_000702585_02602"/>
<dbReference type="AlphaFoldDB" id="A0A377FW79"/>
<keyword evidence="1" id="KW-0472">Membrane</keyword>
<keyword evidence="1" id="KW-1133">Transmembrane helix</keyword>